<comment type="caution">
    <text evidence="3">The sequence shown here is derived from an EMBL/GenBank/DDBJ whole genome shotgun (WGS) entry which is preliminary data.</text>
</comment>
<dbReference type="Gene3D" id="2.40.320.10">
    <property type="entry name" value="Hypothetical Protein Pfu-838710-001"/>
    <property type="match status" value="1"/>
</dbReference>
<evidence type="ECO:0000259" key="2">
    <source>
        <dbReference type="PROSITE" id="PS51708"/>
    </source>
</evidence>
<dbReference type="InterPro" id="IPR038186">
    <property type="entry name" value="CHAD_dom_sf"/>
</dbReference>
<dbReference type="InterPro" id="IPR023577">
    <property type="entry name" value="CYTH_domain"/>
</dbReference>
<evidence type="ECO:0000313" key="3">
    <source>
        <dbReference type="EMBL" id="GAA5168377.1"/>
    </source>
</evidence>
<keyword evidence="4" id="KW-1185">Reference proteome</keyword>
<dbReference type="InterPro" id="IPR007899">
    <property type="entry name" value="CHAD_dom"/>
</dbReference>
<dbReference type="RefSeq" id="WP_345533741.1">
    <property type="nucleotide sequence ID" value="NZ_BAABLD010000010.1"/>
</dbReference>
<name>A0ABP9QWE4_9RHOO</name>
<dbReference type="PANTHER" id="PTHR39569">
    <property type="entry name" value="INORGANIC TRIPHOSPHATASE"/>
    <property type="match status" value="1"/>
</dbReference>
<protein>
    <recommendedName>
        <fullName evidence="5">CYTH and CHAD domain-containing protein</fullName>
    </recommendedName>
</protein>
<dbReference type="Pfam" id="PF05235">
    <property type="entry name" value="CHAD"/>
    <property type="match status" value="1"/>
</dbReference>
<dbReference type="CDD" id="cd07756">
    <property type="entry name" value="CYTH-like_Pase_CHAD"/>
    <property type="match status" value="1"/>
</dbReference>
<dbReference type="SMART" id="SM00880">
    <property type="entry name" value="CHAD"/>
    <property type="match status" value="1"/>
</dbReference>
<dbReference type="Proteomes" id="UP001500547">
    <property type="component" value="Unassembled WGS sequence"/>
</dbReference>
<organism evidence="3 4">
    <name type="scientific">Viridibacterium curvum</name>
    <dbReference type="NCBI Taxonomy" id="1101404"/>
    <lineage>
        <taxon>Bacteria</taxon>
        <taxon>Pseudomonadati</taxon>
        <taxon>Pseudomonadota</taxon>
        <taxon>Betaproteobacteria</taxon>
        <taxon>Rhodocyclales</taxon>
        <taxon>Rhodocyclaceae</taxon>
        <taxon>Viridibacterium</taxon>
    </lineage>
</organism>
<dbReference type="Pfam" id="PF01928">
    <property type="entry name" value="CYTH"/>
    <property type="match status" value="1"/>
</dbReference>
<dbReference type="InterPro" id="IPR033469">
    <property type="entry name" value="CYTH-like_dom_sf"/>
</dbReference>
<dbReference type="SUPFAM" id="SSF55154">
    <property type="entry name" value="CYTH-like phosphatases"/>
    <property type="match status" value="1"/>
</dbReference>
<sequence>MALEIELKLAFPPGTQAQIAAHPLFASAAKVGRASTLENVYFDTPGLLLGDARIALRTRRIGNRTLQTIKCARASSGGLSARPEWEHPFRDAFDFSHVDDDATRALLETHADEITPLFSTVFKRETREYAPRTGVRILMMLDTGSVRAGDKERPIAELELELVEGSGSDLIDLAMQLAIDLPLTPEDTSKAERGYQLFLNTPPTALRAPRNRLTADMTLTQAFHQLASDTLRCWQGNMLGALRHDDPEFIHQLRVALRRLRTLLRVFEAHLPLGFAGHWQLELGHLAASLGGARDMDVLRDAVLSAPGCATGAPDFAALYSQVSVTAAHARTQALGVLAAPPSRLLLLQFLKALHALLDRTTESVDDAEPARLVEFAADNLRRLRKRVAARLTLAASSAATEDLHSLRIACKRLRYASDFFASLFDDKAMRRYQRALSDALDSLGEINDVSVGLERLKDWQVQHPQTTAAIVWVGGWHAAHAEKRSSRALKRVANLLDEVPPWQKSRNAKGAK</sequence>
<reference evidence="4" key="1">
    <citation type="journal article" date="2019" name="Int. J. Syst. Evol. Microbiol.">
        <title>The Global Catalogue of Microorganisms (GCM) 10K type strain sequencing project: providing services to taxonomists for standard genome sequencing and annotation.</title>
        <authorList>
            <consortium name="The Broad Institute Genomics Platform"/>
            <consortium name="The Broad Institute Genome Sequencing Center for Infectious Disease"/>
            <person name="Wu L."/>
            <person name="Ma J."/>
        </authorList>
    </citation>
    <scope>NUCLEOTIDE SEQUENCE [LARGE SCALE GENOMIC DNA]</scope>
    <source>
        <strain evidence="4">JCM 18715</strain>
    </source>
</reference>
<accession>A0ABP9QWE4</accession>
<dbReference type="PANTHER" id="PTHR39569:SF1">
    <property type="entry name" value="INORGANIC TRIPHOSPHATASE"/>
    <property type="match status" value="1"/>
</dbReference>
<dbReference type="SMART" id="SM01118">
    <property type="entry name" value="CYTH"/>
    <property type="match status" value="1"/>
</dbReference>
<dbReference type="PROSITE" id="PS51708">
    <property type="entry name" value="CHAD"/>
    <property type="match status" value="1"/>
</dbReference>
<feature type="domain" description="CYTH" evidence="1">
    <location>
        <begin position="2"/>
        <end position="201"/>
    </location>
</feature>
<dbReference type="EMBL" id="BAABLD010000010">
    <property type="protein sequence ID" value="GAA5168377.1"/>
    <property type="molecule type" value="Genomic_DNA"/>
</dbReference>
<feature type="domain" description="CHAD" evidence="2">
    <location>
        <begin position="216"/>
        <end position="502"/>
    </location>
</feature>
<dbReference type="Gene3D" id="1.40.20.10">
    <property type="entry name" value="CHAD domain"/>
    <property type="match status" value="1"/>
</dbReference>
<dbReference type="InterPro" id="IPR039013">
    <property type="entry name" value="YgiF"/>
</dbReference>
<dbReference type="PROSITE" id="PS51707">
    <property type="entry name" value="CYTH"/>
    <property type="match status" value="1"/>
</dbReference>
<gene>
    <name evidence="3" type="ORF">GCM10025770_28270</name>
</gene>
<evidence type="ECO:0008006" key="5">
    <source>
        <dbReference type="Google" id="ProtNLM"/>
    </source>
</evidence>
<evidence type="ECO:0000313" key="4">
    <source>
        <dbReference type="Proteomes" id="UP001500547"/>
    </source>
</evidence>
<proteinExistence type="predicted"/>
<evidence type="ECO:0000259" key="1">
    <source>
        <dbReference type="PROSITE" id="PS51707"/>
    </source>
</evidence>